<sequence length="1261" mass="141868">MKICSLRLKNLNALKGEWYLDFEASPFDENGLFAIVGPTGAGKSTLLDAICLALYHETPRGLKVSKSVNDIMTRSTADCLAEVVFEVNQNRYRAFWSQRRARGKSDGNLQDAKCEIADADGKVLTNKTNEKVRLIAELTGLDFGRFTRSMMLAQGGFAAFLNSNEREKAELLEELTGTEVYAQISSFVFERYREEKQAIEQLEAIHGSMVIMGEEELVALQSNLQEAQSNSTELTVQRQEKQIALQWLQNYLKAQSYLSSAQEKHAGVEHSIELFKNDDAALTLHEKAVALDEQFKTLIESRHRLVALENNQTETLEKLSSEKRAVEALQTEVEFGQTQLTEALQAAESFERKAKDQIEPLLRSKEREEQTLNALFQSKRDCVETLSKNNAHTEQIQKECAELESQRAELNGVLSIAPDKVKERATQLPYLLSLKDQYHVSSNERCSFLTKKADTEESLSGLRDQSSLKKDELESSVKLLAEVDAQFDELATHHEDDQACIVRYDQLETLLPNVVRRREKHDEWVGAERKINDLYTDLKQLEEESITGKQALDDLTIAFDDAKSHCEHLSKRIDLERRVASLEAERARLIDGEACPLCGSESHPWSTGLSNQTDELERELIERQRAYNEVAKQVDEKKLDIRGLEERKVLIKRLVDQSNEALDRMKRDFEQLTIDFSGGFESLALCSPKEQESYIQEELNTLQSKVSEAQGRNAEQDNLISHQETLKRTIAEQQHSLSLVENDIKRTSSLLKERAESIRTVDEALANTLKTIENGVRDLKGEMDLNALLEGGLERNLGSESDDERDGRSQQAISKQVISQQTLHGLDVLNQGYKQWLSASSELENTEQGIREVNIKKSNLDSRNEELMKKLAELESSIERVQLSLSDINQSLSSHLLGKTLGELRDMFALEVSQKRQHLASLEQSLYQKNVVLAELKQKETLNGQWISQQQEALSNAEQNWLSVRIDNGFSDDEAWRTSHMEDATYVMLKDRQGILADALSKTQRDIASAELALGSNLADKTAVEGHISEIELTEEGFKQLKTQVDGLAEALSAKQQEVGELKANLDHEMALRARVSEQLEGLQKKRVEFEAIATLNNLVGSADGAKFRRYAQSVTLDNLVYLANRRLSSVQPRYQLKRNLQEGLSLLVVDTWQADITRDTKTLSGGESFLVSLALALALSDLVSHKTSIDSLFLDEGFGTLDNDTLEIALDALDQLNASGKHVGVISHIDALKERIPTQIVVTKRAGLGFSRLSECFSVI</sequence>
<name>A0A4R6ME97_9GAMM</name>
<dbReference type="Gene3D" id="3.40.50.300">
    <property type="entry name" value="P-loop containing nucleotide triphosphate hydrolases"/>
    <property type="match status" value="2"/>
</dbReference>
<gene>
    <name evidence="3" type="ORF">DFP79_0966</name>
</gene>
<dbReference type="GO" id="GO:0016887">
    <property type="term" value="F:ATP hydrolysis activity"/>
    <property type="evidence" value="ECO:0007669"/>
    <property type="project" value="InterPro"/>
</dbReference>
<keyword evidence="3" id="KW-0269">Exonuclease</keyword>
<dbReference type="Pfam" id="PF13558">
    <property type="entry name" value="SbcC_Walker_B"/>
    <property type="match status" value="1"/>
</dbReference>
<evidence type="ECO:0000313" key="3">
    <source>
        <dbReference type="EMBL" id="TDO99953.1"/>
    </source>
</evidence>
<dbReference type="InterPro" id="IPR038729">
    <property type="entry name" value="Rad50/SbcC_AAA"/>
</dbReference>
<evidence type="ECO:0000256" key="1">
    <source>
        <dbReference type="SAM" id="Coils"/>
    </source>
</evidence>
<dbReference type="InterPro" id="IPR027417">
    <property type="entry name" value="P-loop_NTPase"/>
</dbReference>
<keyword evidence="4" id="KW-1185">Reference proteome</keyword>
<dbReference type="PANTHER" id="PTHR32114:SF2">
    <property type="entry name" value="ABC TRANSPORTER ABCH.3"/>
    <property type="match status" value="1"/>
</dbReference>
<keyword evidence="3" id="KW-0378">Hydrolase</keyword>
<evidence type="ECO:0000259" key="2">
    <source>
        <dbReference type="Pfam" id="PF13476"/>
    </source>
</evidence>
<feature type="coiled-coil region" evidence="1">
    <location>
        <begin position="1038"/>
        <end position="1093"/>
    </location>
</feature>
<protein>
    <submittedName>
        <fullName evidence="3">Exonuclease SbcC</fullName>
    </submittedName>
</protein>
<accession>A0A4R6ME97</accession>
<dbReference type="GO" id="GO:0006302">
    <property type="term" value="P:double-strand break repair"/>
    <property type="evidence" value="ECO:0007669"/>
    <property type="project" value="InterPro"/>
</dbReference>
<dbReference type="OrthoDB" id="9795626at2"/>
<proteinExistence type="predicted"/>
<reference evidence="3 4" key="1">
    <citation type="submission" date="2019-03" db="EMBL/GenBank/DDBJ databases">
        <title>Genomic Encyclopedia of Type Strains, Phase III (KMG-III): the genomes of soil and plant-associated and newly described type strains.</title>
        <authorList>
            <person name="Whitman W."/>
        </authorList>
    </citation>
    <scope>NUCLEOTIDE SEQUENCE [LARGE SCALE GENOMIC DNA]</scope>
    <source>
        <strain evidence="3 4">CECT 7378</strain>
    </source>
</reference>
<comment type="caution">
    <text evidence="3">The sequence shown here is derived from an EMBL/GenBank/DDBJ whole genome shotgun (WGS) entry which is preliminary data.</text>
</comment>
<dbReference type="PANTHER" id="PTHR32114">
    <property type="entry name" value="ABC TRANSPORTER ABCH.3"/>
    <property type="match status" value="1"/>
</dbReference>
<dbReference type="Pfam" id="PF13476">
    <property type="entry name" value="AAA_23"/>
    <property type="match status" value="1"/>
</dbReference>
<dbReference type="EMBL" id="SNXC01000009">
    <property type="protein sequence ID" value="TDO99953.1"/>
    <property type="molecule type" value="Genomic_DNA"/>
</dbReference>
<keyword evidence="1" id="KW-0175">Coiled coil</keyword>
<dbReference type="GO" id="GO:0004527">
    <property type="term" value="F:exonuclease activity"/>
    <property type="evidence" value="ECO:0007669"/>
    <property type="project" value="UniProtKB-KW"/>
</dbReference>
<keyword evidence="3" id="KW-0540">Nuclease</keyword>
<dbReference type="Proteomes" id="UP000294656">
    <property type="component" value="Unassembled WGS sequence"/>
</dbReference>
<evidence type="ECO:0000313" key="4">
    <source>
        <dbReference type="Proteomes" id="UP000294656"/>
    </source>
</evidence>
<feature type="coiled-coil region" evidence="1">
    <location>
        <begin position="572"/>
        <end position="675"/>
    </location>
</feature>
<feature type="coiled-coil region" evidence="1">
    <location>
        <begin position="210"/>
        <end position="237"/>
    </location>
</feature>
<feature type="domain" description="Rad50/SbcC-type AAA" evidence="2">
    <location>
        <begin position="5"/>
        <end position="205"/>
    </location>
</feature>
<dbReference type="SUPFAM" id="SSF52540">
    <property type="entry name" value="P-loop containing nucleoside triphosphate hydrolases"/>
    <property type="match status" value="1"/>
</dbReference>
<dbReference type="AlphaFoldDB" id="A0A4R6ME97"/>
<organism evidence="3 4">
    <name type="scientific">Marinomonas balearica</name>
    <dbReference type="NCBI Taxonomy" id="491947"/>
    <lineage>
        <taxon>Bacteria</taxon>
        <taxon>Pseudomonadati</taxon>
        <taxon>Pseudomonadota</taxon>
        <taxon>Gammaproteobacteria</taxon>
        <taxon>Oceanospirillales</taxon>
        <taxon>Oceanospirillaceae</taxon>
        <taxon>Marinomonas</taxon>
    </lineage>
</organism>
<feature type="coiled-coil region" evidence="1">
    <location>
        <begin position="850"/>
        <end position="891"/>
    </location>
</feature>
<dbReference type="RefSeq" id="WP_133502776.1">
    <property type="nucleotide sequence ID" value="NZ_SNXC01000009.1"/>
</dbReference>